<reference evidence="2 3" key="1">
    <citation type="submission" date="2023-12" db="EMBL/GenBank/DDBJ databases">
        <title>A high-quality genome assembly for Dillenia turbinata (Dilleniales).</title>
        <authorList>
            <person name="Chanderbali A."/>
        </authorList>
    </citation>
    <scope>NUCLEOTIDE SEQUENCE [LARGE SCALE GENOMIC DNA]</scope>
    <source>
        <strain evidence="2">LSX21</strain>
        <tissue evidence="2">Leaf</tissue>
    </source>
</reference>
<dbReference type="Pfam" id="PF19273">
    <property type="entry name" value="Exportin-5"/>
    <property type="match status" value="2"/>
</dbReference>
<evidence type="ECO:0000313" key="3">
    <source>
        <dbReference type="Proteomes" id="UP001370490"/>
    </source>
</evidence>
<proteinExistence type="predicted"/>
<dbReference type="InterPro" id="IPR011989">
    <property type="entry name" value="ARM-like"/>
</dbReference>
<protein>
    <submittedName>
        <fullName evidence="2">Exportin-5, C-terminal domain</fullName>
    </submittedName>
</protein>
<dbReference type="GO" id="GO:0005634">
    <property type="term" value="C:nucleus"/>
    <property type="evidence" value="ECO:0007669"/>
    <property type="project" value="TreeGrafter"/>
</dbReference>
<accession>A0AAN8UK11</accession>
<dbReference type="InterPro" id="IPR045478">
    <property type="entry name" value="Exportin-5_C"/>
</dbReference>
<dbReference type="Proteomes" id="UP001370490">
    <property type="component" value="Unassembled WGS sequence"/>
</dbReference>
<dbReference type="GO" id="GO:0006405">
    <property type="term" value="P:RNA export from nucleus"/>
    <property type="evidence" value="ECO:0007669"/>
    <property type="project" value="TreeGrafter"/>
</dbReference>
<keyword evidence="3" id="KW-1185">Reference proteome</keyword>
<organism evidence="2 3">
    <name type="scientific">Dillenia turbinata</name>
    <dbReference type="NCBI Taxonomy" id="194707"/>
    <lineage>
        <taxon>Eukaryota</taxon>
        <taxon>Viridiplantae</taxon>
        <taxon>Streptophyta</taxon>
        <taxon>Embryophyta</taxon>
        <taxon>Tracheophyta</taxon>
        <taxon>Spermatophyta</taxon>
        <taxon>Magnoliopsida</taxon>
        <taxon>eudicotyledons</taxon>
        <taxon>Gunneridae</taxon>
        <taxon>Pentapetalae</taxon>
        <taxon>Dilleniales</taxon>
        <taxon>Dilleniaceae</taxon>
        <taxon>Dillenia</taxon>
    </lineage>
</organism>
<dbReference type="PANTHER" id="PTHR11223">
    <property type="entry name" value="EXPORTIN 1/5"/>
    <property type="match status" value="1"/>
</dbReference>
<dbReference type="SUPFAM" id="SSF48371">
    <property type="entry name" value="ARM repeat"/>
    <property type="match status" value="1"/>
</dbReference>
<dbReference type="Gene3D" id="1.25.10.10">
    <property type="entry name" value="Leucine-rich Repeat Variant"/>
    <property type="match status" value="1"/>
</dbReference>
<dbReference type="AlphaFoldDB" id="A0AAN8UK11"/>
<evidence type="ECO:0000313" key="2">
    <source>
        <dbReference type="EMBL" id="KAK6915489.1"/>
    </source>
</evidence>
<dbReference type="PANTHER" id="PTHR11223:SF3">
    <property type="entry name" value="EXPORTIN-5"/>
    <property type="match status" value="1"/>
</dbReference>
<dbReference type="EMBL" id="JBAMMX010000025">
    <property type="protein sequence ID" value="KAK6915489.1"/>
    <property type="molecule type" value="Genomic_DNA"/>
</dbReference>
<dbReference type="GO" id="GO:0042565">
    <property type="term" value="C:RNA nuclear export complex"/>
    <property type="evidence" value="ECO:0007669"/>
    <property type="project" value="TreeGrafter"/>
</dbReference>
<feature type="domain" description="Exportin-5 C-terminal" evidence="1">
    <location>
        <begin position="185"/>
        <end position="313"/>
    </location>
</feature>
<name>A0AAN8UK11_9MAGN</name>
<dbReference type="GO" id="GO:0003723">
    <property type="term" value="F:RNA binding"/>
    <property type="evidence" value="ECO:0007669"/>
    <property type="project" value="TreeGrafter"/>
</dbReference>
<feature type="domain" description="Exportin-5 C-terminal" evidence="1">
    <location>
        <begin position="465"/>
        <end position="571"/>
    </location>
</feature>
<dbReference type="InterPro" id="IPR045065">
    <property type="entry name" value="XPO1/5"/>
</dbReference>
<sequence length="571" mass="62362">MEDSNSIASNVARAIVAALDWSSSPDSRKAASAYLDSWDEFSSTDRQSFATVAVDLMSEIAKPCEEWALKSQAAALVAEIVRREGLDLWQLQLPSLVSLSNSGAFQAKVIVAWAYSILAKILLYYARKIPSDVSSSEFDSEMGIVFQILIKASGEFFHRSMPNNGAIEEKNLAVSSSSFGSGQAKHEKRKILSVVNEDIFAVILDTSFMRLVKREKVLAETSFSLGALELWRDDFVGKGEFSQYRSRLLELIRLVASEKPLIAAAKVSERNVAIIKDCMLAPMPPSMQLALENVIIAVFDGSNEFGSSSEMQLMLGGVIEVASLVEVDRTFASRTAWALFRCIGSLFKVLLAYEWHSDCYCSNEAYIGMQLTAFLFFAGSSNKQEERLLRSEHNLLGEAFLIMASAAGYNVLGLSVTIGDPFFKCLDSNAVVASLVENHALSGLWCSLLHEGRAKVPDDHVLALRGLNTGLPSLEQSGHIGRVEAASLKDLEAFASSSMIVLLTLSLCSFLLKHKMMALPVLEMNIEAFSWTDEAVTKISSSCGVVVLLAILSDSVDLQGFVSKELFCAII</sequence>
<dbReference type="GO" id="GO:0005737">
    <property type="term" value="C:cytoplasm"/>
    <property type="evidence" value="ECO:0007669"/>
    <property type="project" value="TreeGrafter"/>
</dbReference>
<dbReference type="InterPro" id="IPR016024">
    <property type="entry name" value="ARM-type_fold"/>
</dbReference>
<gene>
    <name evidence="2" type="ORF">RJ641_020606</name>
</gene>
<comment type="caution">
    <text evidence="2">The sequence shown here is derived from an EMBL/GenBank/DDBJ whole genome shotgun (WGS) entry which is preliminary data.</text>
</comment>
<evidence type="ECO:0000259" key="1">
    <source>
        <dbReference type="Pfam" id="PF19273"/>
    </source>
</evidence>
<dbReference type="GO" id="GO:0005049">
    <property type="term" value="F:nuclear export signal receptor activity"/>
    <property type="evidence" value="ECO:0007669"/>
    <property type="project" value="InterPro"/>
</dbReference>
<dbReference type="GO" id="GO:0006611">
    <property type="term" value="P:protein export from nucleus"/>
    <property type="evidence" value="ECO:0007669"/>
    <property type="project" value="InterPro"/>
</dbReference>